<feature type="region of interest" description="Disordered" evidence="5">
    <location>
        <begin position="192"/>
        <end position="240"/>
    </location>
</feature>
<evidence type="ECO:0000256" key="2">
    <source>
        <dbReference type="ARBA" id="ARBA00022692"/>
    </source>
</evidence>
<dbReference type="AlphaFoldDB" id="A0A3N0Y0A5"/>
<proteinExistence type="predicted"/>
<dbReference type="PANTHER" id="PTHR16100">
    <property type="entry name" value="PHOSPHOINOSITIDE-INTERACTING PROTEIN FAMILY MEMBER"/>
    <property type="match status" value="1"/>
</dbReference>
<evidence type="ECO:0000256" key="4">
    <source>
        <dbReference type="ARBA" id="ARBA00023136"/>
    </source>
</evidence>
<evidence type="ECO:0000313" key="8">
    <source>
        <dbReference type="Proteomes" id="UP000281406"/>
    </source>
</evidence>
<feature type="transmembrane region" description="Helical" evidence="6">
    <location>
        <begin position="324"/>
        <end position="344"/>
    </location>
</feature>
<dbReference type="OrthoDB" id="8843254at2759"/>
<evidence type="ECO:0000256" key="5">
    <source>
        <dbReference type="SAM" id="MobiDB-lite"/>
    </source>
</evidence>
<keyword evidence="8" id="KW-1185">Reference proteome</keyword>
<protein>
    <submittedName>
        <fullName evidence="7">Transmembrane protein 100</fullName>
    </submittedName>
</protein>
<dbReference type="InterPro" id="IPR032536">
    <property type="entry name" value="TMEM100"/>
</dbReference>
<dbReference type="GO" id="GO:0005886">
    <property type="term" value="C:plasma membrane"/>
    <property type="evidence" value="ECO:0007669"/>
    <property type="project" value="TreeGrafter"/>
</dbReference>
<comment type="subcellular location">
    <subcellularLocation>
        <location evidence="1">Membrane</location>
        <topology evidence="1">Multi-pass membrane protein</topology>
    </subcellularLocation>
</comment>
<gene>
    <name evidence="7" type="ORF">DPX16_4651</name>
</gene>
<name>A0A3N0Y0A5_ANAGA</name>
<dbReference type="PANTHER" id="PTHR16100:SF5">
    <property type="entry name" value="TRANSMEMBRANE PROTEIN 100"/>
    <property type="match status" value="1"/>
</dbReference>
<organism evidence="7 8">
    <name type="scientific">Anabarilius grahami</name>
    <name type="common">Kanglang fish</name>
    <name type="synonym">Barilius grahami</name>
    <dbReference type="NCBI Taxonomy" id="495550"/>
    <lineage>
        <taxon>Eukaryota</taxon>
        <taxon>Metazoa</taxon>
        <taxon>Chordata</taxon>
        <taxon>Craniata</taxon>
        <taxon>Vertebrata</taxon>
        <taxon>Euteleostomi</taxon>
        <taxon>Actinopterygii</taxon>
        <taxon>Neopterygii</taxon>
        <taxon>Teleostei</taxon>
        <taxon>Ostariophysi</taxon>
        <taxon>Cypriniformes</taxon>
        <taxon>Xenocyprididae</taxon>
        <taxon>Xenocypridinae</taxon>
        <taxon>Xenocypridinae incertae sedis</taxon>
        <taxon>Anabarilius</taxon>
    </lineage>
</organism>
<evidence type="ECO:0000256" key="6">
    <source>
        <dbReference type="SAM" id="Phobius"/>
    </source>
</evidence>
<dbReference type="GO" id="GO:0071773">
    <property type="term" value="P:cellular response to BMP stimulus"/>
    <property type="evidence" value="ECO:0007669"/>
    <property type="project" value="TreeGrafter"/>
</dbReference>
<dbReference type="Pfam" id="PF16311">
    <property type="entry name" value="TMEM100"/>
    <property type="match status" value="1"/>
</dbReference>
<keyword evidence="3 6" id="KW-1133">Transmembrane helix</keyword>
<evidence type="ECO:0000313" key="7">
    <source>
        <dbReference type="EMBL" id="ROK76646.1"/>
    </source>
</evidence>
<comment type="caution">
    <text evidence="7">The sequence shown here is derived from an EMBL/GenBank/DDBJ whole genome shotgun (WGS) entry which is preliminary data.</text>
</comment>
<reference evidence="7 8" key="1">
    <citation type="submission" date="2018-10" db="EMBL/GenBank/DDBJ databases">
        <title>Genome assembly for a Yunnan-Guizhou Plateau 3E fish, Anabarilius grahami (Regan), and its evolutionary and genetic applications.</title>
        <authorList>
            <person name="Jiang W."/>
        </authorList>
    </citation>
    <scope>NUCLEOTIDE SEQUENCE [LARGE SCALE GENOMIC DNA]</scope>
    <source>
        <strain evidence="7">AG-KIZ</strain>
        <tissue evidence="7">Muscle</tissue>
    </source>
</reference>
<keyword evidence="2 6" id="KW-0812">Transmembrane</keyword>
<dbReference type="EMBL" id="RJVU01055667">
    <property type="protein sequence ID" value="ROK76646.1"/>
    <property type="molecule type" value="Genomic_DNA"/>
</dbReference>
<dbReference type="Proteomes" id="UP000281406">
    <property type="component" value="Unassembled WGS sequence"/>
</dbReference>
<accession>A0A3N0Y0A5</accession>
<evidence type="ECO:0000256" key="1">
    <source>
        <dbReference type="ARBA" id="ARBA00004141"/>
    </source>
</evidence>
<keyword evidence="4 6" id="KW-0472">Membrane</keyword>
<feature type="transmembrane region" description="Helical" evidence="6">
    <location>
        <begin position="295"/>
        <end position="318"/>
    </location>
</feature>
<evidence type="ECO:0000256" key="3">
    <source>
        <dbReference type="ARBA" id="ARBA00022989"/>
    </source>
</evidence>
<sequence length="367" mass="40083">MDKMQQRRSSLLFSSSFNQSIIAPPSMIVLAHVLLQNWANYPSAASKPFVMTSLCCRCCGESKTLTLPSQSVRLRLCFKQTCKQMKSTFPLRVHLSFVRWLRCNDKLAQMAPDRVTGGAVGRAQCVVPPWAPLSQTICHHEKCSQSDGSDQTHCSHWLLPGPRLCRLQSALLAKQTMCCCYKQGRLNKCNGARNTSQPERGSKCSLLKQPAGGGTATRKDISGDSQKVSEMGCSSGRLPCRPPASTQLATLDPDCSLSHDGTSPMAAAKAPEDLSTLERLAQATGGTEKSWYRCVFPFGVISLVIGMAGTGVTFTFNTLPQTRVLSLVLLVMGFAMLLIAAACWKVHRSRRREKKEGGIFSSEQCTL</sequence>